<evidence type="ECO:0000313" key="2">
    <source>
        <dbReference type="Proteomes" id="UP000001075"/>
    </source>
</evidence>
<dbReference type="Proteomes" id="UP000001075">
    <property type="component" value="Unassembled WGS sequence"/>
</dbReference>
<organism evidence="1 2">
    <name type="scientific">Cricetulus griseus</name>
    <name type="common">Chinese hamster</name>
    <name type="synonym">Cricetulus barabensis griseus</name>
    <dbReference type="NCBI Taxonomy" id="10029"/>
    <lineage>
        <taxon>Eukaryota</taxon>
        <taxon>Metazoa</taxon>
        <taxon>Chordata</taxon>
        <taxon>Craniata</taxon>
        <taxon>Vertebrata</taxon>
        <taxon>Euteleostomi</taxon>
        <taxon>Mammalia</taxon>
        <taxon>Eutheria</taxon>
        <taxon>Euarchontoglires</taxon>
        <taxon>Glires</taxon>
        <taxon>Rodentia</taxon>
        <taxon>Myomorpha</taxon>
        <taxon>Muroidea</taxon>
        <taxon>Cricetidae</taxon>
        <taxon>Cricetinae</taxon>
        <taxon>Cricetulus</taxon>
    </lineage>
</organism>
<reference evidence="2" key="1">
    <citation type="journal article" date="2011" name="Nat. Biotechnol.">
        <title>The genomic sequence of the Chinese hamster ovary (CHO)-K1 cell line.</title>
        <authorList>
            <person name="Xu X."/>
            <person name="Nagarajan H."/>
            <person name="Lewis N.E."/>
            <person name="Pan S."/>
            <person name="Cai Z."/>
            <person name="Liu X."/>
            <person name="Chen W."/>
            <person name="Xie M."/>
            <person name="Wang W."/>
            <person name="Hammond S."/>
            <person name="Andersen M.R."/>
            <person name="Neff N."/>
            <person name="Passarelli B."/>
            <person name="Koh W."/>
            <person name="Fan H.C."/>
            <person name="Wang J."/>
            <person name="Gui Y."/>
            <person name="Lee K.H."/>
            <person name="Betenbaugh M.J."/>
            <person name="Quake S.R."/>
            <person name="Famili I."/>
            <person name="Palsson B.O."/>
            <person name="Wang J."/>
        </authorList>
    </citation>
    <scope>NUCLEOTIDE SEQUENCE [LARGE SCALE GENOMIC DNA]</scope>
    <source>
        <strain evidence="2">CHO K1 cell line</strain>
    </source>
</reference>
<protein>
    <submittedName>
        <fullName evidence="1">Uncharacterized protein</fullName>
    </submittedName>
</protein>
<name>G3HID9_CRIGR</name>
<dbReference type="InParanoid" id="G3HID9"/>
<gene>
    <name evidence="1" type="ORF">I79_010400</name>
</gene>
<proteinExistence type="predicted"/>
<accession>G3HID9</accession>
<evidence type="ECO:0000313" key="1">
    <source>
        <dbReference type="EMBL" id="EGW09479.1"/>
    </source>
</evidence>
<dbReference type="EMBL" id="JH000402">
    <property type="protein sequence ID" value="EGW09479.1"/>
    <property type="molecule type" value="Genomic_DNA"/>
</dbReference>
<sequence length="128" mass="13838">MTVASTACPPLYSHVWGQCDPPLPNLSANLPSYRQHRIPQVTQRTFLRGDGPSPATGLIFGILARMSSSLDPSVAWEGTESWTEAGSYREAAAVPSDSSAELWSSAEAPAPLQCTERRLGLCQKEHRA</sequence>
<dbReference type="AlphaFoldDB" id="G3HID9"/>